<dbReference type="Proteomes" id="UP000286716">
    <property type="component" value="Unassembled WGS sequence"/>
</dbReference>
<name>A0A428WL45_AMYBA</name>
<dbReference type="InterPro" id="IPR023214">
    <property type="entry name" value="HAD_sf"/>
</dbReference>
<dbReference type="Gene3D" id="3.40.50.1000">
    <property type="entry name" value="HAD superfamily/HAD-like"/>
    <property type="match status" value="1"/>
</dbReference>
<dbReference type="NCBIfam" id="TIGR01686">
    <property type="entry name" value="FkbH"/>
    <property type="match status" value="1"/>
</dbReference>
<evidence type="ECO:0000313" key="1">
    <source>
        <dbReference type="EMBL" id="RSM43811.1"/>
    </source>
</evidence>
<dbReference type="InterPro" id="IPR010037">
    <property type="entry name" value="FkbH_domain"/>
</dbReference>
<comment type="caution">
    <text evidence="1">The sequence shown here is derived from an EMBL/GenBank/DDBJ whole genome shotgun (WGS) entry which is preliminary data.</text>
</comment>
<dbReference type="InterPro" id="IPR036514">
    <property type="entry name" value="SGNH_hydro_sf"/>
</dbReference>
<sequence length="613" mass="66118">MEDILTRIRAVRNPEAAPDQGLLAALDSLRPAVHAEAGRLLDGVASARISPKALQPVKVAVAGTFTAENVAPMLRLELLRVGIEPQLHVAGFDQLLVELADPGSALAGFAPDVTLCLLHDQALLPQTWDPADLAGLAERIDGRLTLLEQAVAGFVRRSASTVVLHTVALSRPEQRKVIGFAGRAELGRLWREVNSRLLRLAADHPAVQVLDFEALLADVPGPVRDDRLYRFAGMAWTPAVELAYAREAAAFCRAASGLAKKLLVLDLDNTLWGGVLGDDGPDGIQLGGGYPGNCYTGLQRALAGLRSQGVLLAVCSKNEQALVDSVLTGHPEQVLRSDDFVARIANWGRKDHNIRQVVQALNLGLDSVVFADDSPFECDLVRRELPEATVVQLDGDPAGHLAAVLEPQFFGAVATTSTDRERTSMYRARADREQFAASIDSAEDYLTELGLRVRIAPADEYSLPRVIQLGLRTNQFNLAPRAHTEGRTREMAASPDHLVLGFEVEDRFGSEGIVGAVWVTRGAGHWLIENFVMSCRVFARGVEHAVLARLAAMARAAGVTALHAVYRPGERNKAAAGLVTDFGVLPGGRYALDLTTNAVPVPEWITLEEFTHV</sequence>
<keyword evidence="2" id="KW-1185">Reference proteome</keyword>
<dbReference type="RefSeq" id="WP_020638868.1">
    <property type="nucleotide sequence ID" value="NZ_QHHU01000023.1"/>
</dbReference>
<dbReference type="InterPro" id="IPR010033">
    <property type="entry name" value="HAD_SF_ppase_IIIC"/>
</dbReference>
<dbReference type="Gene3D" id="3.40.50.1110">
    <property type="entry name" value="SGNH hydrolase"/>
    <property type="match status" value="1"/>
</dbReference>
<protein>
    <submittedName>
        <fullName evidence="1">HAD-IIIC family phosphatase</fullName>
    </submittedName>
</protein>
<evidence type="ECO:0000313" key="2">
    <source>
        <dbReference type="Proteomes" id="UP000286716"/>
    </source>
</evidence>
<dbReference type="OrthoDB" id="323926at2"/>
<dbReference type="InterPro" id="IPR036412">
    <property type="entry name" value="HAD-like_sf"/>
</dbReference>
<dbReference type="EMBL" id="QHHU01000023">
    <property type="protein sequence ID" value="RSM43811.1"/>
    <property type="molecule type" value="Genomic_DNA"/>
</dbReference>
<accession>A0A428WL45</accession>
<gene>
    <name evidence="1" type="ORF">DMA12_18225</name>
</gene>
<organism evidence="1 2">
    <name type="scientific">Amycolatopsis balhimycina DSM 5908</name>
    <dbReference type="NCBI Taxonomy" id="1081091"/>
    <lineage>
        <taxon>Bacteria</taxon>
        <taxon>Bacillati</taxon>
        <taxon>Actinomycetota</taxon>
        <taxon>Actinomycetes</taxon>
        <taxon>Pseudonocardiales</taxon>
        <taxon>Pseudonocardiaceae</taxon>
        <taxon>Amycolatopsis</taxon>
    </lineage>
</organism>
<proteinExistence type="predicted"/>
<dbReference type="SUPFAM" id="SSF56784">
    <property type="entry name" value="HAD-like"/>
    <property type="match status" value="1"/>
</dbReference>
<reference evidence="1 2" key="1">
    <citation type="submission" date="2018-05" db="EMBL/GenBank/DDBJ databases">
        <title>Evolution of GPA BGCs.</title>
        <authorList>
            <person name="Waglechner N."/>
            <person name="Wright G.D."/>
        </authorList>
    </citation>
    <scope>NUCLEOTIDE SEQUENCE [LARGE SCALE GENOMIC DNA]</scope>
    <source>
        <strain evidence="1 2">DSM 5908</strain>
    </source>
</reference>
<dbReference type="AlphaFoldDB" id="A0A428WL45"/>
<dbReference type="NCBIfam" id="TIGR01681">
    <property type="entry name" value="HAD-SF-IIIC"/>
    <property type="match status" value="1"/>
</dbReference>